<comment type="subcellular location">
    <subcellularLocation>
        <location evidence="1 7">Cell membrane</location>
        <topology evidence="1 7">Multi-pass membrane protein</topology>
    </subcellularLocation>
</comment>
<sequence length="288" mass="32827">MRRQAAYGIAYITPGMFIVLAFCILPIFMTLYYSFTSYNLAQEPKFVFLDNYQKLFTNTQLRKALWNTVIYVIITVPLQTLLAMFVANFLAEYLNNRYGRFLRSVIFIPTLVSYVAAATVWEIIYADKGGLLNEFLGLLGIKGMNWLGDPKTALICVSLVAVWKSVGYFTIIFYAGIMNISVDVREASIIDGATPRQRFWRITVPLLKPITYMNVTLGIIWSFQAFDIVYKLTGGGPFNATSTIAYIIYAYAYQDYRIGYACAVAIMLLLVILFIHLIQQQFFEGKED</sequence>
<dbReference type="PANTHER" id="PTHR30193:SF37">
    <property type="entry name" value="INNER MEMBRANE ABC TRANSPORTER PERMEASE PROTEIN YCJO"/>
    <property type="match status" value="1"/>
</dbReference>
<accession>A0A9D1J043</accession>
<dbReference type="Gene3D" id="1.10.3720.10">
    <property type="entry name" value="MetI-like"/>
    <property type="match status" value="1"/>
</dbReference>
<dbReference type="PROSITE" id="PS50928">
    <property type="entry name" value="ABC_TM1"/>
    <property type="match status" value="1"/>
</dbReference>
<evidence type="ECO:0000256" key="7">
    <source>
        <dbReference type="RuleBase" id="RU363032"/>
    </source>
</evidence>
<dbReference type="Proteomes" id="UP000824238">
    <property type="component" value="Unassembled WGS sequence"/>
</dbReference>
<keyword evidence="5 7" id="KW-1133">Transmembrane helix</keyword>
<reference evidence="9" key="1">
    <citation type="submission" date="2020-10" db="EMBL/GenBank/DDBJ databases">
        <authorList>
            <person name="Gilroy R."/>
        </authorList>
    </citation>
    <scope>NUCLEOTIDE SEQUENCE</scope>
    <source>
        <strain evidence="9">ChiGjej3B3-7149</strain>
    </source>
</reference>
<dbReference type="EMBL" id="DVHH01000230">
    <property type="protein sequence ID" value="HIR55823.1"/>
    <property type="molecule type" value="Genomic_DNA"/>
</dbReference>
<comment type="caution">
    <text evidence="9">The sequence shown here is derived from an EMBL/GenBank/DDBJ whole genome shotgun (WGS) entry which is preliminary data.</text>
</comment>
<dbReference type="InterPro" id="IPR051393">
    <property type="entry name" value="ABC_transporter_permease"/>
</dbReference>
<comment type="similarity">
    <text evidence="7">Belongs to the binding-protein-dependent transport system permease family.</text>
</comment>
<evidence type="ECO:0000256" key="6">
    <source>
        <dbReference type="ARBA" id="ARBA00023136"/>
    </source>
</evidence>
<evidence type="ECO:0000256" key="5">
    <source>
        <dbReference type="ARBA" id="ARBA00022989"/>
    </source>
</evidence>
<evidence type="ECO:0000256" key="2">
    <source>
        <dbReference type="ARBA" id="ARBA00022448"/>
    </source>
</evidence>
<keyword evidence="3" id="KW-1003">Cell membrane</keyword>
<feature type="transmembrane region" description="Helical" evidence="7">
    <location>
        <begin position="152"/>
        <end position="175"/>
    </location>
</feature>
<evidence type="ECO:0000256" key="3">
    <source>
        <dbReference type="ARBA" id="ARBA00022475"/>
    </source>
</evidence>
<feature type="transmembrane region" description="Helical" evidence="7">
    <location>
        <begin position="69"/>
        <end position="90"/>
    </location>
</feature>
<dbReference type="PANTHER" id="PTHR30193">
    <property type="entry name" value="ABC TRANSPORTER PERMEASE PROTEIN"/>
    <property type="match status" value="1"/>
</dbReference>
<dbReference type="AlphaFoldDB" id="A0A9D1J043"/>
<evidence type="ECO:0000259" key="8">
    <source>
        <dbReference type="PROSITE" id="PS50928"/>
    </source>
</evidence>
<dbReference type="Pfam" id="PF00528">
    <property type="entry name" value="BPD_transp_1"/>
    <property type="match status" value="1"/>
</dbReference>
<feature type="domain" description="ABC transmembrane type-1" evidence="8">
    <location>
        <begin position="65"/>
        <end position="279"/>
    </location>
</feature>
<dbReference type="SUPFAM" id="SSF161098">
    <property type="entry name" value="MetI-like"/>
    <property type="match status" value="1"/>
</dbReference>
<gene>
    <name evidence="9" type="ORF">IAD36_09550</name>
</gene>
<name>A0A9D1J043_9FIRM</name>
<organism evidence="9 10">
    <name type="scientific">Candidatus Scatomorpha intestinigallinarum</name>
    <dbReference type="NCBI Taxonomy" id="2840923"/>
    <lineage>
        <taxon>Bacteria</taxon>
        <taxon>Bacillati</taxon>
        <taxon>Bacillota</taxon>
        <taxon>Clostridia</taxon>
        <taxon>Eubacteriales</taxon>
        <taxon>Candidatus Scatomorpha</taxon>
    </lineage>
</organism>
<feature type="transmembrane region" description="Helical" evidence="7">
    <location>
        <begin position="232"/>
        <end position="251"/>
    </location>
</feature>
<dbReference type="GO" id="GO:0055085">
    <property type="term" value="P:transmembrane transport"/>
    <property type="evidence" value="ECO:0007669"/>
    <property type="project" value="InterPro"/>
</dbReference>
<reference evidence="9" key="2">
    <citation type="journal article" date="2021" name="PeerJ">
        <title>Extensive microbial diversity within the chicken gut microbiome revealed by metagenomics and culture.</title>
        <authorList>
            <person name="Gilroy R."/>
            <person name="Ravi A."/>
            <person name="Getino M."/>
            <person name="Pursley I."/>
            <person name="Horton D.L."/>
            <person name="Alikhan N.F."/>
            <person name="Baker D."/>
            <person name="Gharbi K."/>
            <person name="Hall N."/>
            <person name="Watson M."/>
            <person name="Adriaenssens E.M."/>
            <person name="Foster-Nyarko E."/>
            <person name="Jarju S."/>
            <person name="Secka A."/>
            <person name="Antonio M."/>
            <person name="Oren A."/>
            <person name="Chaudhuri R.R."/>
            <person name="La Ragione R."/>
            <person name="Hildebrand F."/>
            <person name="Pallen M.J."/>
        </authorList>
    </citation>
    <scope>NUCLEOTIDE SEQUENCE</scope>
    <source>
        <strain evidence="9">ChiGjej3B3-7149</strain>
    </source>
</reference>
<proteinExistence type="inferred from homology"/>
<feature type="transmembrane region" description="Helical" evidence="7">
    <location>
        <begin position="206"/>
        <end position="226"/>
    </location>
</feature>
<feature type="transmembrane region" description="Helical" evidence="7">
    <location>
        <begin position="102"/>
        <end position="124"/>
    </location>
</feature>
<dbReference type="CDD" id="cd06261">
    <property type="entry name" value="TM_PBP2"/>
    <property type="match status" value="1"/>
</dbReference>
<protein>
    <submittedName>
        <fullName evidence="9">Sugar ABC transporter permease</fullName>
    </submittedName>
</protein>
<evidence type="ECO:0000313" key="9">
    <source>
        <dbReference type="EMBL" id="HIR55823.1"/>
    </source>
</evidence>
<evidence type="ECO:0000313" key="10">
    <source>
        <dbReference type="Proteomes" id="UP000824238"/>
    </source>
</evidence>
<keyword evidence="6 7" id="KW-0472">Membrane</keyword>
<feature type="transmembrane region" description="Helical" evidence="7">
    <location>
        <begin position="258"/>
        <end position="278"/>
    </location>
</feature>
<dbReference type="InterPro" id="IPR035906">
    <property type="entry name" value="MetI-like_sf"/>
</dbReference>
<evidence type="ECO:0000256" key="4">
    <source>
        <dbReference type="ARBA" id="ARBA00022692"/>
    </source>
</evidence>
<keyword evidence="4 7" id="KW-0812">Transmembrane</keyword>
<dbReference type="InterPro" id="IPR000515">
    <property type="entry name" value="MetI-like"/>
</dbReference>
<dbReference type="SUPFAM" id="SSF160964">
    <property type="entry name" value="MalF N-terminal region-like"/>
    <property type="match status" value="1"/>
</dbReference>
<evidence type="ECO:0000256" key="1">
    <source>
        <dbReference type="ARBA" id="ARBA00004651"/>
    </source>
</evidence>
<feature type="transmembrane region" description="Helical" evidence="7">
    <location>
        <begin position="12"/>
        <end position="35"/>
    </location>
</feature>
<keyword evidence="2 7" id="KW-0813">Transport</keyword>
<dbReference type="GO" id="GO:0005886">
    <property type="term" value="C:plasma membrane"/>
    <property type="evidence" value="ECO:0007669"/>
    <property type="project" value="UniProtKB-SubCell"/>
</dbReference>